<reference evidence="2" key="1">
    <citation type="journal article" date="2019" name="Int. J. Syst. Evol. Microbiol.">
        <title>The Global Catalogue of Microorganisms (GCM) 10K type strain sequencing project: providing services to taxonomists for standard genome sequencing and annotation.</title>
        <authorList>
            <consortium name="The Broad Institute Genomics Platform"/>
            <consortium name="The Broad Institute Genome Sequencing Center for Infectious Disease"/>
            <person name="Wu L."/>
            <person name="Ma J."/>
        </authorList>
    </citation>
    <scope>NUCLEOTIDE SEQUENCE [LARGE SCALE GENOMIC DNA]</scope>
    <source>
        <strain evidence="2">JCM 17498</strain>
    </source>
</reference>
<keyword evidence="2" id="KW-1185">Reference proteome</keyword>
<sequence>MKWLANTTLAITLLLLGVLGMRLTHMPPPYFEDDGIRIVAGIDRSMANPPMPSTGVAMPVTAGLRSVAYPGEITAAAPVTDAEAITALFQGQTRDPTWAPGAEADIRSRMPTGADVHCAEFMCRIVAPMPADPATISPDQQADAVTRDWPTRLSYNRLTATVVDDRGKPALVFYATKSIEFTRTVEES</sequence>
<evidence type="ECO:0000313" key="1">
    <source>
        <dbReference type="EMBL" id="GAA3718363.1"/>
    </source>
</evidence>
<organism evidence="1 2">
    <name type="scientific">Sphingomonas cynarae</name>
    <dbReference type="NCBI Taxonomy" id="930197"/>
    <lineage>
        <taxon>Bacteria</taxon>
        <taxon>Pseudomonadati</taxon>
        <taxon>Pseudomonadota</taxon>
        <taxon>Alphaproteobacteria</taxon>
        <taxon>Sphingomonadales</taxon>
        <taxon>Sphingomonadaceae</taxon>
        <taxon>Sphingomonas</taxon>
    </lineage>
</organism>
<dbReference type="RefSeq" id="WP_344694068.1">
    <property type="nucleotide sequence ID" value="NZ_BAABBF010000007.1"/>
</dbReference>
<gene>
    <name evidence="1" type="ORF">GCM10022268_28360</name>
</gene>
<dbReference type="EMBL" id="BAABBF010000007">
    <property type="protein sequence ID" value="GAA3718363.1"/>
    <property type="molecule type" value="Genomic_DNA"/>
</dbReference>
<dbReference type="Proteomes" id="UP001500523">
    <property type="component" value="Unassembled WGS sequence"/>
</dbReference>
<accession>A0ABP7EI95</accession>
<comment type="caution">
    <text evidence="1">The sequence shown here is derived from an EMBL/GenBank/DDBJ whole genome shotgun (WGS) entry which is preliminary data.</text>
</comment>
<evidence type="ECO:0000313" key="2">
    <source>
        <dbReference type="Proteomes" id="UP001500523"/>
    </source>
</evidence>
<proteinExistence type="predicted"/>
<protein>
    <submittedName>
        <fullName evidence="1">Uncharacterized protein</fullName>
    </submittedName>
</protein>
<name>A0ABP7EI95_9SPHN</name>